<evidence type="ECO:0000256" key="2">
    <source>
        <dbReference type="SAM" id="SignalP"/>
    </source>
</evidence>
<dbReference type="EMBL" id="JBHSON010000004">
    <property type="protein sequence ID" value="MFC5744886.1"/>
    <property type="molecule type" value="Genomic_DNA"/>
</dbReference>
<organism evidence="3 4">
    <name type="scientific">Actinomadura rugatobispora</name>
    <dbReference type="NCBI Taxonomy" id="1994"/>
    <lineage>
        <taxon>Bacteria</taxon>
        <taxon>Bacillati</taxon>
        <taxon>Actinomycetota</taxon>
        <taxon>Actinomycetes</taxon>
        <taxon>Streptosporangiales</taxon>
        <taxon>Thermomonosporaceae</taxon>
        <taxon>Actinomadura</taxon>
    </lineage>
</organism>
<name>A0ABW0ZNT8_9ACTN</name>
<dbReference type="SUPFAM" id="SSF89372">
    <property type="entry name" value="Fucose-specific lectin"/>
    <property type="match status" value="1"/>
</dbReference>
<sequence length="356" mass="37059">MKRNTLLASAAALAAGTAIALAPPAHAASWGDVPTSATAYDGTLDRVDFAGKDVGWAVGSSGSLFTPKTRLLRWTTSGWATQTSPADFIPTDIAVGNANRAWVVGYSLTGMTGLYWNGTTWTKVPYPLVGLPTQVSAAPDGTAYSVAGVDAAAGGLSAIMRWNGTAWVDTSVPLPPSSAITAVDVRSANDVWLAGTTSNGTAVTGLVMHYDGTSWKRHDLPGNMGVPAYQGTLHRIVALSPTNVYALRVRQNAQVTNALLHWNGTSWRTIDTPLNAAGIGLSPDGSGGVVMLPITTGTRTQYMHYDGSTWTTLNGPSRTGTVQATDADHRPGTTAVVSTGTATAPDKKTPFIENFS</sequence>
<keyword evidence="2" id="KW-0732">Signal</keyword>
<protein>
    <submittedName>
        <fullName evidence="3">Uncharacterized protein</fullName>
    </submittedName>
</protein>
<evidence type="ECO:0000313" key="3">
    <source>
        <dbReference type="EMBL" id="MFC5744886.1"/>
    </source>
</evidence>
<gene>
    <name evidence="3" type="ORF">ACFPZN_04575</name>
</gene>
<evidence type="ECO:0000313" key="4">
    <source>
        <dbReference type="Proteomes" id="UP001596074"/>
    </source>
</evidence>
<dbReference type="RefSeq" id="WP_378280429.1">
    <property type="nucleotide sequence ID" value="NZ_JBHSON010000004.1"/>
</dbReference>
<dbReference type="Proteomes" id="UP001596074">
    <property type="component" value="Unassembled WGS sequence"/>
</dbReference>
<reference evidence="4" key="1">
    <citation type="journal article" date="2019" name="Int. J. Syst. Evol. Microbiol.">
        <title>The Global Catalogue of Microorganisms (GCM) 10K type strain sequencing project: providing services to taxonomists for standard genome sequencing and annotation.</title>
        <authorList>
            <consortium name="The Broad Institute Genomics Platform"/>
            <consortium name="The Broad Institute Genome Sequencing Center for Infectious Disease"/>
            <person name="Wu L."/>
            <person name="Ma J."/>
        </authorList>
    </citation>
    <scope>NUCLEOTIDE SEQUENCE [LARGE SCALE GENOMIC DNA]</scope>
    <source>
        <strain evidence="4">KCTC 42087</strain>
    </source>
</reference>
<comment type="caution">
    <text evidence="3">The sequence shown here is derived from an EMBL/GenBank/DDBJ whole genome shotgun (WGS) entry which is preliminary data.</text>
</comment>
<feature type="signal peptide" evidence="2">
    <location>
        <begin position="1"/>
        <end position="27"/>
    </location>
</feature>
<keyword evidence="4" id="KW-1185">Reference proteome</keyword>
<proteinExistence type="predicted"/>
<evidence type="ECO:0000256" key="1">
    <source>
        <dbReference type="SAM" id="MobiDB-lite"/>
    </source>
</evidence>
<feature type="chain" id="PRO_5046635531" evidence="2">
    <location>
        <begin position="28"/>
        <end position="356"/>
    </location>
</feature>
<accession>A0ABW0ZNT8</accession>
<feature type="region of interest" description="Disordered" evidence="1">
    <location>
        <begin position="337"/>
        <end position="356"/>
    </location>
</feature>